<dbReference type="PANTHER" id="PTHR23088:SF27">
    <property type="entry name" value="DEAMINATED GLUTATHIONE AMIDASE"/>
    <property type="match status" value="1"/>
</dbReference>
<dbReference type="InterPro" id="IPR003010">
    <property type="entry name" value="C-N_Hydrolase"/>
</dbReference>
<name>A0A0J8VCF5_9GAMM</name>
<keyword evidence="2 4" id="KW-0378">Hydrolase</keyword>
<comment type="similarity">
    <text evidence="1">Belongs to the carbon-nitrogen hydrolase superfamily. NIT1/NIT2 family.</text>
</comment>
<dbReference type="GO" id="GO:0016811">
    <property type="term" value="F:hydrolase activity, acting on carbon-nitrogen (but not peptide) bonds, in linear amides"/>
    <property type="evidence" value="ECO:0007669"/>
    <property type="project" value="InterPro"/>
</dbReference>
<evidence type="ECO:0000259" key="3">
    <source>
        <dbReference type="PROSITE" id="PS50263"/>
    </source>
</evidence>
<dbReference type="STRING" id="680026.AB733_13265"/>
<keyword evidence="5" id="KW-1185">Reference proteome</keyword>
<dbReference type="EMBL" id="PYLZ01000012">
    <property type="protein sequence ID" value="PSW22704.1"/>
    <property type="molecule type" value="Genomic_DNA"/>
</dbReference>
<dbReference type="InterPro" id="IPR036526">
    <property type="entry name" value="C-N_Hydrolase_sf"/>
</dbReference>
<dbReference type="PROSITE" id="PS50263">
    <property type="entry name" value="CN_HYDROLASE"/>
    <property type="match status" value="1"/>
</dbReference>
<dbReference type="PANTHER" id="PTHR23088">
    <property type="entry name" value="NITRILASE-RELATED"/>
    <property type="match status" value="1"/>
</dbReference>
<dbReference type="AlphaFoldDB" id="A0A0J8VCF5"/>
<sequence>MTNKVGVVQMNSGRDPDVNLAKLKKKLKGLQLQGARLVVTPENALIFGSREDYHHHAEALGDGPLQFEVAQMAEKLGIWLLIGSFPIRQSDGAMTSTALLYNDKGELVSHYNKMHMFDVEIEDKHHSYRESDTFQAGTEVVVVGTPFGQIGLSICYDVRFPQLYNELRAKGADIIVVPAAFTRVTGSAHWDVLLRARAIENQCWLIAAAQSGEHFDGRETWGHSMIIDPWGQTVACQAQGTGVLTADIDLKLSHTIRTNMPVMQHARFAVHQRNDKS</sequence>
<comment type="caution">
    <text evidence="4">The sequence shown here is derived from an EMBL/GenBank/DDBJ whole genome shotgun (WGS) entry which is preliminary data.</text>
</comment>
<feature type="domain" description="CN hydrolase" evidence="3">
    <location>
        <begin position="3"/>
        <end position="250"/>
    </location>
</feature>
<dbReference type="InterPro" id="IPR045254">
    <property type="entry name" value="Nit1/2_C-N_Hydrolase"/>
</dbReference>
<evidence type="ECO:0000256" key="2">
    <source>
        <dbReference type="ARBA" id="ARBA00022801"/>
    </source>
</evidence>
<evidence type="ECO:0000313" key="5">
    <source>
        <dbReference type="Proteomes" id="UP000240481"/>
    </source>
</evidence>
<reference evidence="4 5" key="1">
    <citation type="submission" date="2018-01" db="EMBL/GenBank/DDBJ databases">
        <title>Whole genome sequencing of Histamine producing bacteria.</title>
        <authorList>
            <person name="Butler K."/>
        </authorList>
    </citation>
    <scope>NUCLEOTIDE SEQUENCE [LARGE SCALE GENOMIC DNA]</scope>
    <source>
        <strain evidence="4 5">DSM 24669</strain>
    </source>
</reference>
<gene>
    <name evidence="4" type="ORF">C9I94_19655</name>
</gene>
<dbReference type="Gene3D" id="3.60.110.10">
    <property type="entry name" value="Carbon-nitrogen hydrolase"/>
    <property type="match status" value="1"/>
</dbReference>
<evidence type="ECO:0000256" key="1">
    <source>
        <dbReference type="ARBA" id="ARBA00010613"/>
    </source>
</evidence>
<dbReference type="InterPro" id="IPR001110">
    <property type="entry name" value="UPF0012_CS"/>
</dbReference>
<dbReference type="SUPFAM" id="SSF56317">
    <property type="entry name" value="Carbon-nitrogen hydrolase"/>
    <property type="match status" value="1"/>
</dbReference>
<dbReference type="CDD" id="cd07572">
    <property type="entry name" value="nit"/>
    <property type="match status" value="1"/>
</dbReference>
<accession>A0A0J8VCF5</accession>
<dbReference type="Proteomes" id="UP000240481">
    <property type="component" value="Unassembled WGS sequence"/>
</dbReference>
<dbReference type="PROSITE" id="PS01227">
    <property type="entry name" value="UPF0012"/>
    <property type="match status" value="1"/>
</dbReference>
<dbReference type="Pfam" id="PF00795">
    <property type="entry name" value="CN_hydrolase"/>
    <property type="match status" value="1"/>
</dbReference>
<proteinExistence type="inferred from homology"/>
<dbReference type="OrthoDB" id="9811121at2"/>
<organism evidence="4 5">
    <name type="scientific">Photobacterium swingsii</name>
    <dbReference type="NCBI Taxonomy" id="680026"/>
    <lineage>
        <taxon>Bacteria</taxon>
        <taxon>Pseudomonadati</taxon>
        <taxon>Pseudomonadota</taxon>
        <taxon>Gammaproteobacteria</taxon>
        <taxon>Vibrionales</taxon>
        <taxon>Vibrionaceae</taxon>
        <taxon>Photobacterium</taxon>
    </lineage>
</organism>
<protein>
    <submittedName>
        <fullName evidence="4">Carbon-nitrogen hydrolase family protein</fullName>
    </submittedName>
</protein>
<evidence type="ECO:0000313" key="4">
    <source>
        <dbReference type="EMBL" id="PSW22704.1"/>
    </source>
</evidence>